<gene>
    <name evidence="2" type="ORF">Ctob_001755</name>
</gene>
<keyword evidence="3" id="KW-1185">Reference proteome</keyword>
<dbReference type="EMBL" id="JWZX01003011">
    <property type="protein sequence ID" value="KOO25176.1"/>
    <property type="molecule type" value="Genomic_DNA"/>
</dbReference>
<dbReference type="AlphaFoldDB" id="A0A0M0JF04"/>
<keyword evidence="1" id="KW-0472">Membrane</keyword>
<name>A0A0M0JF04_9EUKA</name>
<feature type="transmembrane region" description="Helical" evidence="1">
    <location>
        <begin position="606"/>
        <end position="631"/>
    </location>
</feature>
<evidence type="ECO:0000256" key="1">
    <source>
        <dbReference type="SAM" id="Phobius"/>
    </source>
</evidence>
<feature type="transmembrane region" description="Helical" evidence="1">
    <location>
        <begin position="646"/>
        <end position="666"/>
    </location>
</feature>
<proteinExistence type="predicted"/>
<accession>A0A0M0JF04</accession>
<keyword evidence="1" id="KW-1133">Transmembrane helix</keyword>
<organism evidence="2 3">
    <name type="scientific">Chrysochromulina tobinii</name>
    <dbReference type="NCBI Taxonomy" id="1460289"/>
    <lineage>
        <taxon>Eukaryota</taxon>
        <taxon>Haptista</taxon>
        <taxon>Haptophyta</taxon>
        <taxon>Prymnesiophyceae</taxon>
        <taxon>Prymnesiales</taxon>
        <taxon>Chrysochromulinaceae</taxon>
        <taxon>Chrysochromulina</taxon>
    </lineage>
</organism>
<sequence>MWELQNLLLGEDWVETEEFTKRCGFCAMSGVLPGITSQLFVVRDIYGVECGEADSEAEAKSLIAEMTRDSALQQKYTVEAVWDEKGPMRYDKQELMMHVQNSLAAMARACDAVDRSGAGSFVVCDLFNLPASKLEELTSSDARLVKFLCDAPVREPLLMLQKALSKNGSLAVIMPMPEAMMQKQLPVLRKIFPSRILVAVAHGDYRPSNLSLQLLVALTTAAGAEAPRRALAVFVGGSDRELSHMAFCARHNVRLLLLEGSGRLCELLGHLWPSRSSIPFDPVGMRSRLSVTFARPAEADSVDDLRILLSQGEVVIHPLAGSTAKLDRLCVQLLTGDKVLLVAQGAADKYVSTSRSYSRPNYILTNLSIAIGLLSTIVAVVAGEFINDKKRIPVPWKRQLFAGDHKALEVDDVLLFVCASLPVLLAVVDSIEGLMNTAEATAAVERAAGLVTQSIYLYRCRAGDYSDVALNRASRNSGETSSDLSTLRQTLLQQDLATIAQVVDASGALLTTSESGQQQRPLFEIGTTALDAAGYTTAPSPPWYAKLMPWTASSAPTAADFALAPLRSLAHLPAAQKAETIDGDGYVHERVLPELERNLSNARCQLLLVVLARVSSFAAAAVGTAIAVAAFTSTEERWEAILDPGGVSPSAVAITVAVMTALSRMLQTTRIEAQRRAHTRAASALNAARVRWEALPSEERGRQAELDRLVLSVEQAIEATLPPATSDVAARKASSAARVMRPA</sequence>
<feature type="transmembrane region" description="Helical" evidence="1">
    <location>
        <begin position="362"/>
        <end position="382"/>
    </location>
</feature>
<dbReference type="Proteomes" id="UP000037460">
    <property type="component" value="Unassembled WGS sequence"/>
</dbReference>
<evidence type="ECO:0000313" key="2">
    <source>
        <dbReference type="EMBL" id="KOO25176.1"/>
    </source>
</evidence>
<reference evidence="3" key="1">
    <citation type="journal article" date="2015" name="PLoS Genet.">
        <title>Genome Sequence and Transcriptome Analyses of Chrysochromulina tobin: Metabolic Tools for Enhanced Algal Fitness in the Prominent Order Prymnesiales (Haptophyceae).</title>
        <authorList>
            <person name="Hovde B.T."/>
            <person name="Deodato C.R."/>
            <person name="Hunsperger H.M."/>
            <person name="Ryken S.A."/>
            <person name="Yost W."/>
            <person name="Jha R.K."/>
            <person name="Patterson J."/>
            <person name="Monnat R.J. Jr."/>
            <person name="Barlow S.B."/>
            <person name="Starkenburg S.R."/>
            <person name="Cattolico R.A."/>
        </authorList>
    </citation>
    <scope>NUCLEOTIDE SEQUENCE</scope>
    <source>
        <strain evidence="3">CCMP291</strain>
    </source>
</reference>
<keyword evidence="1" id="KW-0812">Transmembrane</keyword>
<evidence type="ECO:0000313" key="3">
    <source>
        <dbReference type="Proteomes" id="UP000037460"/>
    </source>
</evidence>
<comment type="caution">
    <text evidence="2">The sequence shown here is derived from an EMBL/GenBank/DDBJ whole genome shotgun (WGS) entry which is preliminary data.</text>
</comment>
<protein>
    <submittedName>
        <fullName evidence="2">Uncharacterized protein</fullName>
    </submittedName>
</protein>